<accession>A0ABY7R240</accession>
<dbReference type="Proteomes" id="UP001214301">
    <property type="component" value="Chromosome"/>
</dbReference>
<dbReference type="GeneID" id="301035223"/>
<name>A0ABY7R240_9PSED</name>
<feature type="domain" description="FdhE central" evidence="4">
    <location>
        <begin position="186"/>
        <end position="223"/>
    </location>
</feature>
<gene>
    <name evidence="2 6" type="primary">fdhE</name>
    <name evidence="6" type="ORF">PMC74_13680</name>
</gene>
<dbReference type="InterPro" id="IPR056797">
    <property type="entry name" value="FdhE_central"/>
</dbReference>
<keyword evidence="1 2" id="KW-0963">Cytoplasm</keyword>
<dbReference type="PANTHER" id="PTHR37689:SF1">
    <property type="entry name" value="PROTEIN FDHE"/>
    <property type="match status" value="1"/>
</dbReference>
<evidence type="ECO:0000259" key="3">
    <source>
        <dbReference type="Pfam" id="PF04216"/>
    </source>
</evidence>
<dbReference type="RefSeq" id="WP_033698070.1">
    <property type="nucleotide sequence ID" value="NZ_CP116669.1"/>
</dbReference>
<evidence type="ECO:0000313" key="6">
    <source>
        <dbReference type="EMBL" id="WCH97847.1"/>
    </source>
</evidence>
<dbReference type="PIRSF" id="PIRSF018296">
    <property type="entry name" value="Format_dh_formtn"/>
    <property type="match status" value="1"/>
</dbReference>
<dbReference type="Pfam" id="PF24860">
    <property type="entry name" value="FdhE_C"/>
    <property type="match status" value="1"/>
</dbReference>
<evidence type="ECO:0000259" key="5">
    <source>
        <dbReference type="Pfam" id="PF24860"/>
    </source>
</evidence>
<dbReference type="EMBL" id="CP116669">
    <property type="protein sequence ID" value="WCH97847.1"/>
    <property type="molecule type" value="Genomic_DNA"/>
</dbReference>
<dbReference type="Gene3D" id="3.90.1670.10">
    <property type="entry name" value="FdhE-like domain"/>
    <property type="match status" value="1"/>
</dbReference>
<evidence type="ECO:0000313" key="7">
    <source>
        <dbReference type="Proteomes" id="UP001214301"/>
    </source>
</evidence>
<comment type="subcellular location">
    <subcellularLocation>
        <location evidence="2">Cytoplasm</location>
    </subcellularLocation>
</comment>
<dbReference type="CDD" id="cd16341">
    <property type="entry name" value="FdhE"/>
    <property type="match status" value="1"/>
</dbReference>
<dbReference type="PANTHER" id="PTHR37689">
    <property type="entry name" value="PROTEIN FDHE"/>
    <property type="match status" value="1"/>
</dbReference>
<evidence type="ECO:0000256" key="1">
    <source>
        <dbReference type="ARBA" id="ARBA00022490"/>
    </source>
</evidence>
<sequence length="303" mass="32865">MSSSIKLTAVEQPSGGVGAISALLLPQLGQHFAKRAARLRQLAEGHEQADYLGFAATVAQAQQRLLERFPVPAPELEALAQRVGDAAPLAVQQLPRSRYWQQALEALIEDLRAEASGPVRAALDALAALSHEQREACAEHLLQGRYGEVDSGQALFLWAALGLYFVQLAAALPAHAHAAVGEHRQFCPVCAGAPVASVILTGKRAGLRYLHCGLCESRWHMVRVKCSNCEHTGKLDYWSLERQDSAVKAESCGDCESYLKAFYYEHDPALEPVADDLATLRLDAELEGQGFARSSINPFLFPG</sequence>
<dbReference type="InterPro" id="IPR006452">
    <property type="entry name" value="Formate_DH_accessory"/>
</dbReference>
<dbReference type="Pfam" id="PF24859">
    <property type="entry name" value="FdhE_central"/>
    <property type="match status" value="1"/>
</dbReference>
<dbReference type="HAMAP" id="MF_00611">
    <property type="entry name" value="FdeH"/>
    <property type="match status" value="1"/>
</dbReference>
<feature type="domain" description="FdhE C-terminal" evidence="5">
    <location>
        <begin position="224"/>
        <end position="300"/>
    </location>
</feature>
<keyword evidence="7" id="KW-1185">Reference proteome</keyword>
<comment type="similarity">
    <text evidence="2">Belongs to the FdhE family.</text>
</comment>
<dbReference type="SUPFAM" id="SSF144020">
    <property type="entry name" value="FdhE-like"/>
    <property type="match status" value="1"/>
</dbReference>
<dbReference type="NCBIfam" id="TIGR01562">
    <property type="entry name" value="FdhE"/>
    <property type="match status" value="1"/>
</dbReference>
<dbReference type="InterPro" id="IPR056774">
    <property type="entry name" value="FdhE_N"/>
</dbReference>
<comment type="function">
    <text evidence="2">Necessary for formate dehydrogenase activity.</text>
</comment>
<dbReference type="InterPro" id="IPR024064">
    <property type="entry name" value="FdhE-like_sf"/>
</dbReference>
<dbReference type="InterPro" id="IPR056796">
    <property type="entry name" value="FdhE_C"/>
</dbReference>
<evidence type="ECO:0000256" key="2">
    <source>
        <dbReference type="HAMAP-Rule" id="MF_00611"/>
    </source>
</evidence>
<protein>
    <recommendedName>
        <fullName evidence="2">Protein FdhE homolog</fullName>
    </recommendedName>
</protein>
<evidence type="ECO:0000259" key="4">
    <source>
        <dbReference type="Pfam" id="PF24859"/>
    </source>
</evidence>
<proteinExistence type="inferred from homology"/>
<feature type="domain" description="FdhE N-terminal" evidence="3">
    <location>
        <begin position="21"/>
        <end position="181"/>
    </location>
</feature>
<dbReference type="Pfam" id="PF04216">
    <property type="entry name" value="FdhE_N"/>
    <property type="match status" value="1"/>
</dbReference>
<organism evidence="6 7">
    <name type="scientific">Pseudomonas capeferrum</name>
    <dbReference type="NCBI Taxonomy" id="1495066"/>
    <lineage>
        <taxon>Bacteria</taxon>
        <taxon>Pseudomonadati</taxon>
        <taxon>Pseudomonadota</taxon>
        <taxon>Gammaproteobacteria</taxon>
        <taxon>Pseudomonadales</taxon>
        <taxon>Pseudomonadaceae</taxon>
        <taxon>Pseudomonas</taxon>
    </lineage>
</organism>
<reference evidence="6 7" key="1">
    <citation type="journal article" date="2020" name="Front. Microbiol.">
        <title>Toward Biorecycling: Isolation of a Soil Bacterium That Grows on a Polyurethane Oligomer and Monomer.</title>
        <authorList>
            <person name="Espinosa M.J.C."/>
            <person name="Blanco A.C."/>
            <person name="Schmidgall T."/>
            <person name="Atanasoff-Kardjalieff A.K."/>
            <person name="Kappelmeyer U."/>
            <person name="Tischler D."/>
            <person name="Pieper D.H."/>
            <person name="Heipieper H.J."/>
            <person name="Eberlein C."/>
        </authorList>
    </citation>
    <scope>NUCLEOTIDE SEQUENCE [LARGE SCALE GENOMIC DNA]</scope>
    <source>
        <strain evidence="6 7">TDA1</strain>
    </source>
</reference>